<dbReference type="EMBL" id="JAKLTR010000005">
    <property type="protein sequence ID" value="MCG2614533.1"/>
    <property type="molecule type" value="Genomic_DNA"/>
</dbReference>
<name>A0ABS9KQE3_9BACT</name>
<proteinExistence type="predicted"/>
<feature type="chain" id="PRO_5045680069" evidence="2">
    <location>
        <begin position="21"/>
        <end position="282"/>
    </location>
</feature>
<sequence>MKKQALPFLFLSFFTNALNAQNIFPTPSGNVGIGTTTPEYILDVRDASRIAGHLFLEQSGPRGILRMKPVSGTNTSRVFDFFEDADIGNSAYGLIGITNEPWGAPLPSFTILSGKNGTGGPAKDIVIWAHDNPGTTNATMTIQANTGRVGIGTTTPQAELAVNGNIFSKKVKVTQSGWPDYVFAADYKLPSLQEIEAFIKLRKHLPGIPSAEDVDKNGLDLGDNQAQLLKKIEELTLYAIEQEKDAKKRDEVIDQLTKKMEELEQKLAMIAEKIQQAPPAKK</sequence>
<dbReference type="RefSeq" id="WP_237871038.1">
    <property type="nucleotide sequence ID" value="NZ_JAKLTR010000005.1"/>
</dbReference>
<reference evidence="3" key="1">
    <citation type="submission" date="2022-01" db="EMBL/GenBank/DDBJ databases">
        <authorList>
            <person name="Jo J.-H."/>
            <person name="Im W.-T."/>
        </authorList>
    </citation>
    <scope>NUCLEOTIDE SEQUENCE</scope>
    <source>
        <strain evidence="3">NA20</strain>
    </source>
</reference>
<evidence type="ECO:0000256" key="1">
    <source>
        <dbReference type="SAM" id="Coils"/>
    </source>
</evidence>
<organism evidence="3 4">
    <name type="scientific">Terrimonas ginsenosidimutans</name>
    <dbReference type="NCBI Taxonomy" id="2908004"/>
    <lineage>
        <taxon>Bacteria</taxon>
        <taxon>Pseudomonadati</taxon>
        <taxon>Bacteroidota</taxon>
        <taxon>Chitinophagia</taxon>
        <taxon>Chitinophagales</taxon>
        <taxon>Chitinophagaceae</taxon>
        <taxon>Terrimonas</taxon>
    </lineage>
</organism>
<keyword evidence="1" id="KW-0175">Coiled coil</keyword>
<evidence type="ECO:0000313" key="4">
    <source>
        <dbReference type="Proteomes" id="UP001165367"/>
    </source>
</evidence>
<comment type="caution">
    <text evidence="3">The sequence shown here is derived from an EMBL/GenBank/DDBJ whole genome shotgun (WGS) entry which is preliminary data.</text>
</comment>
<dbReference type="Proteomes" id="UP001165367">
    <property type="component" value="Unassembled WGS sequence"/>
</dbReference>
<evidence type="ECO:0000313" key="3">
    <source>
        <dbReference type="EMBL" id="MCG2614533.1"/>
    </source>
</evidence>
<keyword evidence="2" id="KW-0732">Signal</keyword>
<gene>
    <name evidence="3" type="ORF">LZZ85_09585</name>
</gene>
<feature type="coiled-coil region" evidence="1">
    <location>
        <begin position="246"/>
        <end position="273"/>
    </location>
</feature>
<evidence type="ECO:0000256" key="2">
    <source>
        <dbReference type="SAM" id="SignalP"/>
    </source>
</evidence>
<protein>
    <submittedName>
        <fullName evidence="3">Uncharacterized protein</fullName>
    </submittedName>
</protein>
<feature type="signal peptide" evidence="2">
    <location>
        <begin position="1"/>
        <end position="20"/>
    </location>
</feature>
<accession>A0ABS9KQE3</accession>
<keyword evidence="4" id="KW-1185">Reference proteome</keyword>